<evidence type="ECO:0000256" key="8">
    <source>
        <dbReference type="ARBA" id="ARBA00022989"/>
    </source>
</evidence>
<dbReference type="RefSeq" id="WP_379735226.1">
    <property type="nucleotide sequence ID" value="NZ_JBHRVV010000001.1"/>
</dbReference>
<keyword evidence="5 11" id="KW-1003">Cell membrane</keyword>
<evidence type="ECO:0000256" key="9">
    <source>
        <dbReference type="ARBA" id="ARBA00023010"/>
    </source>
</evidence>
<comment type="function">
    <text evidence="11">Involved in protein export. Participates in an early event of protein translocation.</text>
</comment>
<gene>
    <name evidence="13" type="primary">secG</name>
    <name evidence="13" type="ORF">ACFOPH_10960</name>
</gene>
<keyword evidence="6 11" id="KW-0812">Transmembrane</keyword>
<dbReference type="PANTHER" id="PTHR34182">
    <property type="entry name" value="PROTEIN-EXPORT MEMBRANE PROTEIN SECG"/>
    <property type="match status" value="1"/>
</dbReference>
<keyword evidence="8 11" id="KW-1133">Transmembrane helix</keyword>
<feature type="compositionally biased region" description="Polar residues" evidence="12">
    <location>
        <begin position="92"/>
        <end position="105"/>
    </location>
</feature>
<evidence type="ECO:0000256" key="12">
    <source>
        <dbReference type="SAM" id="MobiDB-lite"/>
    </source>
</evidence>
<organism evidence="13 14">
    <name type="scientific">Massilia haematophila</name>
    <dbReference type="NCBI Taxonomy" id="457923"/>
    <lineage>
        <taxon>Bacteria</taxon>
        <taxon>Pseudomonadati</taxon>
        <taxon>Pseudomonadota</taxon>
        <taxon>Betaproteobacteria</taxon>
        <taxon>Burkholderiales</taxon>
        <taxon>Oxalobacteraceae</taxon>
        <taxon>Telluria group</taxon>
        <taxon>Massilia</taxon>
    </lineage>
</organism>
<dbReference type="PRINTS" id="PR01651">
    <property type="entry name" value="SECGEXPORT"/>
</dbReference>
<keyword evidence="10 11" id="KW-0472">Membrane</keyword>
<feature type="transmembrane region" description="Helical" evidence="11">
    <location>
        <begin position="54"/>
        <end position="75"/>
    </location>
</feature>
<keyword evidence="4 11" id="KW-0813">Transport</keyword>
<dbReference type="Pfam" id="PF03840">
    <property type="entry name" value="SecG"/>
    <property type="match status" value="1"/>
</dbReference>
<feature type="region of interest" description="Disordered" evidence="12">
    <location>
        <begin position="91"/>
        <end position="153"/>
    </location>
</feature>
<evidence type="ECO:0000256" key="11">
    <source>
        <dbReference type="RuleBase" id="RU365087"/>
    </source>
</evidence>
<evidence type="ECO:0000256" key="10">
    <source>
        <dbReference type="ARBA" id="ARBA00023136"/>
    </source>
</evidence>
<comment type="subcellular location">
    <subcellularLocation>
        <location evidence="1 11">Cell membrane</location>
        <topology evidence="1 11">Multi-pass membrane protein</topology>
    </subcellularLocation>
</comment>
<comment type="caution">
    <text evidence="11">Lacks conserved residue(s) required for the propagation of feature annotation.</text>
</comment>
<dbReference type="InterPro" id="IPR004692">
    <property type="entry name" value="SecG"/>
</dbReference>
<comment type="similarity">
    <text evidence="2 11">Belongs to the SecG family.</text>
</comment>
<keyword evidence="7 11" id="KW-0653">Protein transport</keyword>
<protein>
    <recommendedName>
        <fullName evidence="3 11">Protein-export membrane protein SecG</fullName>
    </recommendedName>
</protein>
<comment type="caution">
    <text evidence="13">The sequence shown here is derived from an EMBL/GenBank/DDBJ whole genome shotgun (WGS) entry which is preliminary data.</text>
</comment>
<evidence type="ECO:0000256" key="1">
    <source>
        <dbReference type="ARBA" id="ARBA00004651"/>
    </source>
</evidence>
<sequence>MNVMFNLVIVVQVISALVIIGLVLLQHGKGADMGAAFGSGASGSLFGASGSSNFLSKSTAVAAAIFFASTLALAYMGNTRTVATSGGVMERMNNNAGSGVPNATTPAAPVNDVPGAPAGAPTAPATAPAADVPAAPAADVPAAPAAPAPAGQK</sequence>
<accession>A0ABV7PKS5</accession>
<evidence type="ECO:0000256" key="3">
    <source>
        <dbReference type="ARBA" id="ARBA00017876"/>
    </source>
</evidence>
<dbReference type="PANTHER" id="PTHR34182:SF1">
    <property type="entry name" value="PROTEIN-EXPORT MEMBRANE PROTEIN SECG"/>
    <property type="match status" value="1"/>
</dbReference>
<feature type="compositionally biased region" description="Low complexity" evidence="12">
    <location>
        <begin position="114"/>
        <end position="153"/>
    </location>
</feature>
<dbReference type="NCBIfam" id="TIGR00810">
    <property type="entry name" value="secG"/>
    <property type="match status" value="1"/>
</dbReference>
<evidence type="ECO:0000256" key="7">
    <source>
        <dbReference type="ARBA" id="ARBA00022927"/>
    </source>
</evidence>
<evidence type="ECO:0000256" key="5">
    <source>
        <dbReference type="ARBA" id="ARBA00022475"/>
    </source>
</evidence>
<name>A0ABV7PKS5_9BURK</name>
<evidence type="ECO:0000256" key="2">
    <source>
        <dbReference type="ARBA" id="ARBA00008445"/>
    </source>
</evidence>
<reference evidence="14" key="1">
    <citation type="journal article" date="2019" name="Int. J. Syst. Evol. Microbiol.">
        <title>The Global Catalogue of Microorganisms (GCM) 10K type strain sequencing project: providing services to taxonomists for standard genome sequencing and annotation.</title>
        <authorList>
            <consortium name="The Broad Institute Genomics Platform"/>
            <consortium name="The Broad Institute Genome Sequencing Center for Infectious Disease"/>
            <person name="Wu L."/>
            <person name="Ma J."/>
        </authorList>
    </citation>
    <scope>NUCLEOTIDE SEQUENCE [LARGE SCALE GENOMIC DNA]</scope>
    <source>
        <strain evidence="14">CCM 7480</strain>
    </source>
</reference>
<dbReference type="Proteomes" id="UP001595665">
    <property type="component" value="Unassembled WGS sequence"/>
</dbReference>
<proteinExistence type="inferred from homology"/>
<evidence type="ECO:0000313" key="14">
    <source>
        <dbReference type="Proteomes" id="UP001595665"/>
    </source>
</evidence>
<evidence type="ECO:0000313" key="13">
    <source>
        <dbReference type="EMBL" id="MFC3458758.1"/>
    </source>
</evidence>
<keyword evidence="14" id="KW-1185">Reference proteome</keyword>
<dbReference type="EMBL" id="JBHRVV010000001">
    <property type="protein sequence ID" value="MFC3458758.1"/>
    <property type="molecule type" value="Genomic_DNA"/>
</dbReference>
<keyword evidence="9 11" id="KW-0811">Translocation</keyword>
<evidence type="ECO:0000256" key="6">
    <source>
        <dbReference type="ARBA" id="ARBA00022692"/>
    </source>
</evidence>
<evidence type="ECO:0000256" key="4">
    <source>
        <dbReference type="ARBA" id="ARBA00022448"/>
    </source>
</evidence>